<dbReference type="GeneID" id="11970626"/>
<dbReference type="OrthoDB" id="113583at2157"/>
<dbReference type="Pfam" id="PF25390">
    <property type="entry name" value="WD40_RLD"/>
    <property type="match status" value="1"/>
</dbReference>
<reference evidence="4 5" key="1">
    <citation type="journal article" date="2012" name="J. Bacteriol.">
        <title>Complete genome sequence of a thermophilic methanogen, Methanocella conradii HZ254, isolated from Chinese rice field soil.</title>
        <authorList>
            <person name="Lu Z."/>
            <person name="Lu Y."/>
        </authorList>
    </citation>
    <scope>NUCLEOTIDE SEQUENCE [LARGE SCALE GENOMIC DNA]</scope>
    <source>
        <strain evidence="5">DSM 24694 / JCM 17849 / CGMCC 1.5162 / HZ254</strain>
    </source>
</reference>
<dbReference type="PRINTS" id="PR00633">
    <property type="entry name" value="RCCNDNSATION"/>
</dbReference>
<dbReference type="KEGG" id="mez:Mtc_0731"/>
<dbReference type="GO" id="GO:0005737">
    <property type="term" value="C:cytoplasm"/>
    <property type="evidence" value="ECO:0007669"/>
    <property type="project" value="TreeGrafter"/>
</dbReference>
<dbReference type="STRING" id="1041930.Mtc_0731"/>
<gene>
    <name evidence="4" type="ordered locus">Mtc_0731</name>
</gene>
<dbReference type="InterPro" id="IPR051553">
    <property type="entry name" value="Ran_GTPase-activating"/>
</dbReference>
<dbReference type="SUPFAM" id="SSF50985">
    <property type="entry name" value="RCC1/BLIP-II"/>
    <property type="match status" value="1"/>
</dbReference>
<protein>
    <submittedName>
        <fullName evidence="4">Regulator of chromosome condensation RCC1</fullName>
    </submittedName>
</protein>
<feature type="domain" description="RCC1-like" evidence="3">
    <location>
        <begin position="26"/>
        <end position="296"/>
    </location>
</feature>
<dbReference type="Gene3D" id="2.130.10.30">
    <property type="entry name" value="Regulator of chromosome condensation 1/beta-lactamase-inhibitor protein II"/>
    <property type="match status" value="2"/>
</dbReference>
<dbReference type="Proteomes" id="UP000005233">
    <property type="component" value="Chromosome"/>
</dbReference>
<sequence>MSMRRIIRLAILVAIVFAVFPCAAHAQKVVAVSIEGGGRVLMLMDDGTVYSLGSKDDLQKVSIDNVTTVSAGSMVSLALRSDGTVWAWGDNYYGGLGDGTLNSSSTPVKVKGLANVVAIAVGDGTCYALKGDGTVWAWGRNDEGQVGDGTLEDRPEPVQVRGLSNIIALGEGGNYAIKNDGTVWAWGSNDISEGSYGALGDNSGPGVRPIPFQVRGVSNVTQISNGGYHAIYVKDDGSVWGWGRYDLGQLGDGSTHSSRPLPVKPPSVKTQINNVKKVSGGSTALKNDGTVWEWGMFIGDPEPIPVKVKGLDHVVDISVRAGVKVALKDDGTVWGWGRADGGGLFGWPKVVDPNPAFNYVVERDPVLLFSGPVQPTITMNPTSMNVTTVPNSPVVGQSGEPGIPSMDMDLDIVLAALMSTAICLTKWRKGN</sequence>
<dbReference type="EMBL" id="CP003243">
    <property type="protein sequence ID" value="AFC99495.1"/>
    <property type="molecule type" value="Genomic_DNA"/>
</dbReference>
<dbReference type="RefSeq" id="WP_014405334.1">
    <property type="nucleotide sequence ID" value="NC_017034.1"/>
</dbReference>
<dbReference type="PROSITE" id="PS50012">
    <property type="entry name" value="RCC1_3"/>
    <property type="match status" value="4"/>
</dbReference>
<proteinExistence type="predicted"/>
<dbReference type="InterPro" id="IPR058923">
    <property type="entry name" value="RCC1-like_dom"/>
</dbReference>
<dbReference type="GO" id="GO:0005085">
    <property type="term" value="F:guanyl-nucleotide exchange factor activity"/>
    <property type="evidence" value="ECO:0007669"/>
    <property type="project" value="TreeGrafter"/>
</dbReference>
<dbReference type="PANTHER" id="PTHR45982">
    <property type="entry name" value="REGULATOR OF CHROMOSOME CONDENSATION"/>
    <property type="match status" value="1"/>
</dbReference>
<dbReference type="HOGENOM" id="CLU_005210_8_1_2"/>
<evidence type="ECO:0000259" key="3">
    <source>
        <dbReference type="Pfam" id="PF25390"/>
    </source>
</evidence>
<name>H8I8L9_METCZ</name>
<dbReference type="InterPro" id="IPR000408">
    <property type="entry name" value="Reg_chr_condens"/>
</dbReference>
<evidence type="ECO:0000256" key="1">
    <source>
        <dbReference type="ARBA" id="ARBA00022658"/>
    </source>
</evidence>
<dbReference type="PANTHER" id="PTHR45982:SF1">
    <property type="entry name" value="REGULATOR OF CHROMOSOME CONDENSATION"/>
    <property type="match status" value="1"/>
</dbReference>
<organism evidence="4 5">
    <name type="scientific">Methanocella conradii (strain DSM 24694 / JCM 17849 / CGMCC 1.5162 / HZ254)</name>
    <dbReference type="NCBI Taxonomy" id="1041930"/>
    <lineage>
        <taxon>Archaea</taxon>
        <taxon>Methanobacteriati</taxon>
        <taxon>Methanobacteriota</taxon>
        <taxon>Stenosarchaea group</taxon>
        <taxon>Methanomicrobia</taxon>
        <taxon>Methanocellales</taxon>
        <taxon>Methanocellaceae</taxon>
        <taxon>Methanocella</taxon>
    </lineage>
</organism>
<keyword evidence="1" id="KW-0344">Guanine-nucleotide releasing factor</keyword>
<dbReference type="AlphaFoldDB" id="H8I8L9"/>
<keyword evidence="2" id="KW-0677">Repeat</keyword>
<evidence type="ECO:0000313" key="5">
    <source>
        <dbReference type="Proteomes" id="UP000005233"/>
    </source>
</evidence>
<dbReference type="InterPro" id="IPR009091">
    <property type="entry name" value="RCC1/BLIP-II"/>
</dbReference>
<accession>H8I8L9</accession>
<evidence type="ECO:0000313" key="4">
    <source>
        <dbReference type="EMBL" id="AFC99495.1"/>
    </source>
</evidence>
<keyword evidence="5" id="KW-1185">Reference proteome</keyword>
<dbReference type="eggNOG" id="arCOG11012">
    <property type="taxonomic scope" value="Archaea"/>
</dbReference>
<evidence type="ECO:0000256" key="2">
    <source>
        <dbReference type="ARBA" id="ARBA00022737"/>
    </source>
</evidence>